<sequence>MTLKCSASLQRSCVTLPIAHAWPRETMDRLGHAGIMGKTLDKDEISKNKQQRSDEISTLMGHYLLKGWKMLSEICPKCETILFQKPSGQYYCVACMEIDSDTVSAKKQPIASNKSSEMFEDLSSELSSPDKDNVRVSALSKTIKRAPKQCNEIQAGLPTNNRKHKHRSMVIALQEKVIWCMSRLTEATSPTEICQWCDTLMSLYSLWDEVAKSSLLKH</sequence>
<dbReference type="Pfam" id="PF06677">
    <property type="entry name" value="Auto_anti-p27"/>
    <property type="match status" value="1"/>
</dbReference>
<evidence type="ECO:0000313" key="1">
    <source>
        <dbReference type="Proteomes" id="UP000050795"/>
    </source>
</evidence>
<dbReference type="Proteomes" id="UP000050795">
    <property type="component" value="Unassembled WGS sequence"/>
</dbReference>
<organism evidence="1 2">
    <name type="scientific">Trichobilharzia regenti</name>
    <name type="common">Nasal bird schistosome</name>
    <dbReference type="NCBI Taxonomy" id="157069"/>
    <lineage>
        <taxon>Eukaryota</taxon>
        <taxon>Metazoa</taxon>
        <taxon>Spiralia</taxon>
        <taxon>Lophotrochozoa</taxon>
        <taxon>Platyhelminthes</taxon>
        <taxon>Trematoda</taxon>
        <taxon>Digenea</taxon>
        <taxon>Strigeidida</taxon>
        <taxon>Schistosomatoidea</taxon>
        <taxon>Schistosomatidae</taxon>
        <taxon>Trichobilharzia</taxon>
    </lineage>
</organism>
<protein>
    <recommendedName>
        <fullName evidence="3">Sjoegren syndrome/scleroderma autoantigen 1</fullName>
    </recommendedName>
</protein>
<dbReference type="InterPro" id="IPR009563">
    <property type="entry name" value="SSSCA1"/>
</dbReference>
<evidence type="ECO:0008006" key="3">
    <source>
        <dbReference type="Google" id="ProtNLM"/>
    </source>
</evidence>
<accession>A0AA85JR08</accession>
<dbReference type="AlphaFoldDB" id="A0AA85JR08"/>
<evidence type="ECO:0000313" key="2">
    <source>
        <dbReference type="WBParaSite" id="TREG1_4750.2"/>
    </source>
</evidence>
<proteinExistence type="predicted"/>
<dbReference type="PANTHER" id="PTHR16537:SF1">
    <property type="entry name" value="PROTEIN ZNRD2"/>
    <property type="match status" value="1"/>
</dbReference>
<reference evidence="1" key="1">
    <citation type="submission" date="2022-06" db="EMBL/GenBank/DDBJ databases">
        <authorList>
            <person name="Berger JAMES D."/>
            <person name="Berger JAMES D."/>
        </authorList>
    </citation>
    <scope>NUCLEOTIDE SEQUENCE [LARGE SCALE GENOMIC DNA]</scope>
</reference>
<dbReference type="InterPro" id="IPR051888">
    <property type="entry name" value="UPF0148_domain"/>
</dbReference>
<name>A0AA85JR08_TRIRE</name>
<keyword evidence="1" id="KW-1185">Reference proteome</keyword>
<dbReference type="PANTHER" id="PTHR16537">
    <property type="entry name" value="SJOEGREN SYNDROME/SCLERODERMA AUTOANTIGEN 1"/>
    <property type="match status" value="1"/>
</dbReference>
<reference evidence="2" key="2">
    <citation type="submission" date="2023-11" db="UniProtKB">
        <authorList>
            <consortium name="WormBaseParasite"/>
        </authorList>
    </citation>
    <scope>IDENTIFICATION</scope>
</reference>
<dbReference type="WBParaSite" id="TREG1_4750.2">
    <property type="protein sequence ID" value="TREG1_4750.2"/>
    <property type="gene ID" value="TREG1_4750"/>
</dbReference>